<feature type="compositionally biased region" description="Acidic residues" evidence="6">
    <location>
        <begin position="682"/>
        <end position="692"/>
    </location>
</feature>
<dbReference type="InterPro" id="IPR000210">
    <property type="entry name" value="BTB/POZ_dom"/>
</dbReference>
<evidence type="ECO:0000256" key="5">
    <source>
        <dbReference type="ARBA" id="ARBA00037382"/>
    </source>
</evidence>
<evidence type="ECO:0000256" key="1">
    <source>
        <dbReference type="ARBA" id="ARBA00022473"/>
    </source>
</evidence>
<dbReference type="Proteomes" id="UP000440578">
    <property type="component" value="Unassembled WGS sequence"/>
</dbReference>
<dbReference type="OrthoDB" id="6095618at2759"/>
<feature type="compositionally biased region" description="Acidic residues" evidence="6">
    <location>
        <begin position="947"/>
        <end position="985"/>
    </location>
</feature>
<dbReference type="GO" id="GO:0016199">
    <property type="term" value="P:axon midline choice point recognition"/>
    <property type="evidence" value="ECO:0007669"/>
    <property type="project" value="UniProtKB-ARBA"/>
</dbReference>
<dbReference type="InterPro" id="IPR051095">
    <property type="entry name" value="Dros_DevTransReg"/>
</dbReference>
<dbReference type="InterPro" id="IPR013083">
    <property type="entry name" value="Znf_RING/FYVE/PHD"/>
</dbReference>
<dbReference type="EMBL" id="VIIS01001027">
    <property type="protein sequence ID" value="KAF0302683.1"/>
    <property type="molecule type" value="Genomic_DNA"/>
</dbReference>
<feature type="region of interest" description="Disordered" evidence="6">
    <location>
        <begin position="512"/>
        <end position="533"/>
    </location>
</feature>
<evidence type="ECO:0000256" key="6">
    <source>
        <dbReference type="SAM" id="MobiDB-lite"/>
    </source>
</evidence>
<proteinExistence type="predicted"/>
<feature type="region of interest" description="Disordered" evidence="6">
    <location>
        <begin position="434"/>
        <end position="458"/>
    </location>
</feature>
<dbReference type="Gene3D" id="3.30.40.10">
    <property type="entry name" value="Zinc/RING finger domain, C3HC4 (zinc finger)"/>
    <property type="match status" value="1"/>
</dbReference>
<dbReference type="InterPro" id="IPR013087">
    <property type="entry name" value="Znf_C2H2_type"/>
</dbReference>
<evidence type="ECO:0000313" key="8">
    <source>
        <dbReference type="EMBL" id="KAF0302684.1"/>
    </source>
</evidence>
<dbReference type="Pfam" id="PF00651">
    <property type="entry name" value="BTB"/>
    <property type="match status" value="1"/>
</dbReference>
<accession>A0A6A4WFT3</accession>
<feature type="compositionally biased region" description="Basic and acidic residues" evidence="6">
    <location>
        <begin position="144"/>
        <end position="156"/>
    </location>
</feature>
<keyword evidence="9" id="KW-1185">Reference proteome</keyword>
<feature type="region of interest" description="Disordered" evidence="6">
    <location>
        <begin position="842"/>
        <end position="875"/>
    </location>
</feature>
<dbReference type="EMBL" id="VIIS01001027">
    <property type="protein sequence ID" value="KAF0302684.1"/>
    <property type="molecule type" value="Genomic_DNA"/>
</dbReference>
<organism evidence="8 9">
    <name type="scientific">Amphibalanus amphitrite</name>
    <name type="common">Striped barnacle</name>
    <name type="synonym">Balanus amphitrite</name>
    <dbReference type="NCBI Taxonomy" id="1232801"/>
    <lineage>
        <taxon>Eukaryota</taxon>
        <taxon>Metazoa</taxon>
        <taxon>Ecdysozoa</taxon>
        <taxon>Arthropoda</taxon>
        <taxon>Crustacea</taxon>
        <taxon>Multicrustacea</taxon>
        <taxon>Cirripedia</taxon>
        <taxon>Thoracica</taxon>
        <taxon>Thoracicalcarea</taxon>
        <taxon>Balanomorpha</taxon>
        <taxon>Balanoidea</taxon>
        <taxon>Balanidae</taxon>
        <taxon>Amphibalaninae</taxon>
        <taxon>Amphibalanus</taxon>
    </lineage>
</organism>
<dbReference type="GO" id="GO:0048813">
    <property type="term" value="P:dendrite morphogenesis"/>
    <property type="evidence" value="ECO:0007669"/>
    <property type="project" value="UniProtKB-ARBA"/>
</dbReference>
<evidence type="ECO:0000313" key="9">
    <source>
        <dbReference type="Proteomes" id="UP000440578"/>
    </source>
</evidence>
<dbReference type="PANTHER" id="PTHR23110:SF111">
    <property type="entry name" value="LONGITUDINALS LACKING PROTEIN, ISOFORMS F_I_K_T"/>
    <property type="match status" value="1"/>
</dbReference>
<dbReference type="SMART" id="SM00355">
    <property type="entry name" value="ZnF_C2H2"/>
    <property type="match status" value="7"/>
</dbReference>
<dbReference type="CDD" id="cd18315">
    <property type="entry name" value="BTB_POZ_BAB-like"/>
    <property type="match status" value="1"/>
</dbReference>
<dbReference type="GO" id="GO:0007526">
    <property type="term" value="P:larval somatic muscle development"/>
    <property type="evidence" value="ECO:0007669"/>
    <property type="project" value="UniProtKB-ARBA"/>
</dbReference>
<dbReference type="InterPro" id="IPR011333">
    <property type="entry name" value="SKP1/BTB/POZ_sf"/>
</dbReference>
<dbReference type="PROSITE" id="PS50097">
    <property type="entry name" value="BTB"/>
    <property type="match status" value="1"/>
</dbReference>
<keyword evidence="2" id="KW-0221">Differentiation</keyword>
<dbReference type="PANTHER" id="PTHR23110">
    <property type="entry name" value="BTB DOMAIN TRANSCRIPTION FACTOR"/>
    <property type="match status" value="1"/>
</dbReference>
<evidence type="ECO:0000259" key="7">
    <source>
        <dbReference type="PROSITE" id="PS50097"/>
    </source>
</evidence>
<dbReference type="GO" id="GO:0006357">
    <property type="term" value="P:regulation of transcription by RNA polymerase II"/>
    <property type="evidence" value="ECO:0007669"/>
    <property type="project" value="TreeGrafter"/>
</dbReference>
<feature type="compositionally biased region" description="Acidic residues" evidence="6">
    <location>
        <begin position="714"/>
        <end position="734"/>
    </location>
</feature>
<dbReference type="GO" id="GO:0007464">
    <property type="term" value="P:R3/R4 cell fate commitment"/>
    <property type="evidence" value="ECO:0007669"/>
    <property type="project" value="UniProtKB-ARBA"/>
</dbReference>
<dbReference type="GO" id="GO:0005634">
    <property type="term" value="C:nucleus"/>
    <property type="evidence" value="ECO:0007669"/>
    <property type="project" value="UniProtKB-ARBA"/>
</dbReference>
<protein>
    <submittedName>
        <fullName evidence="8">Longitudinals lacking protein-like</fullName>
    </submittedName>
</protein>
<keyword evidence="4" id="KW-0539">Nucleus</keyword>
<evidence type="ECO:0000256" key="3">
    <source>
        <dbReference type="ARBA" id="ARBA00022902"/>
    </source>
</evidence>
<evidence type="ECO:0000256" key="4">
    <source>
        <dbReference type="ARBA" id="ARBA00023242"/>
    </source>
</evidence>
<gene>
    <name evidence="8" type="primary">lolal_13</name>
    <name evidence="8" type="ORF">FJT64_025223</name>
</gene>
<dbReference type="AlphaFoldDB" id="A0A6A4WFT3"/>
<dbReference type="GO" id="GO:0045467">
    <property type="term" value="P:R7 cell development"/>
    <property type="evidence" value="ECO:0007669"/>
    <property type="project" value="UniProtKB-ARBA"/>
</dbReference>
<dbReference type="GO" id="GO:0008406">
    <property type="term" value="P:gonad development"/>
    <property type="evidence" value="ECO:0007669"/>
    <property type="project" value="UniProtKB-ARBA"/>
</dbReference>
<feature type="region of interest" description="Disordered" evidence="6">
    <location>
        <begin position="117"/>
        <end position="165"/>
    </location>
</feature>
<evidence type="ECO:0000256" key="2">
    <source>
        <dbReference type="ARBA" id="ARBA00022782"/>
    </source>
</evidence>
<comment type="caution">
    <text evidence="8">The sequence shown here is derived from an EMBL/GenBank/DDBJ whole genome shotgun (WGS) entry which is preliminary data.</text>
</comment>
<dbReference type="SMART" id="SM00225">
    <property type="entry name" value="BTB"/>
    <property type="match status" value="1"/>
</dbReference>
<feature type="compositionally biased region" description="Low complexity" evidence="6">
    <location>
        <begin position="854"/>
        <end position="872"/>
    </location>
</feature>
<comment type="function">
    <text evidence="5">Putative transcription factor required for axon growth and guidance in the central and peripheral nervous systems. Repels CNS axons away from the midline by promoting the expression of the midline repellent sli and its receptor robo.</text>
</comment>
<keyword evidence="1" id="KW-0217">Developmental protein</keyword>
<reference evidence="8 9" key="1">
    <citation type="submission" date="2019-07" db="EMBL/GenBank/DDBJ databases">
        <title>Draft genome assembly of a fouling barnacle, Amphibalanus amphitrite (Darwin, 1854): The first reference genome for Thecostraca.</title>
        <authorList>
            <person name="Kim W."/>
        </authorList>
    </citation>
    <scope>NUCLEOTIDE SEQUENCE [LARGE SCALE GENOMIC DNA]</scope>
    <source>
        <strain evidence="8">SNU_AA5</strain>
        <tissue evidence="8">Soma without cirri and trophi</tissue>
    </source>
</reference>
<name>A0A6A4WFT3_AMPAM</name>
<feature type="region of interest" description="Disordered" evidence="6">
    <location>
        <begin position="712"/>
        <end position="742"/>
    </location>
</feature>
<keyword evidence="3" id="KW-0524">Neurogenesis</keyword>
<dbReference type="GO" id="GO:0035167">
    <property type="term" value="P:larval lymph gland hemopoiesis"/>
    <property type="evidence" value="ECO:0007669"/>
    <property type="project" value="UniProtKB-ARBA"/>
</dbReference>
<dbReference type="Gene3D" id="3.30.710.10">
    <property type="entry name" value="Potassium Channel Kv1.1, Chain A"/>
    <property type="match status" value="1"/>
</dbReference>
<feature type="region of interest" description="Disordered" evidence="6">
    <location>
        <begin position="947"/>
        <end position="1107"/>
    </location>
</feature>
<feature type="region of interest" description="Disordered" evidence="6">
    <location>
        <begin position="670"/>
        <end position="692"/>
    </location>
</feature>
<dbReference type="GO" id="GO:0045476">
    <property type="term" value="P:nurse cell apoptotic process"/>
    <property type="evidence" value="ECO:0007669"/>
    <property type="project" value="UniProtKB-ARBA"/>
</dbReference>
<feature type="domain" description="BTB" evidence="7">
    <location>
        <begin position="30"/>
        <end position="95"/>
    </location>
</feature>
<dbReference type="SUPFAM" id="SSF54695">
    <property type="entry name" value="POZ domain"/>
    <property type="match status" value="1"/>
</dbReference>
<sequence>MGSQLLLRWDNHLPSFACSMKECFDDGDLTDLTISCQGRVLRCHKLVLSVASPHFKQLLKTSPDKHPIVIMRDIPYKDMAALLTFIYQGEVTVSEEELPSFLKTAKALEVRGLTDDERAKAAGGSAPPPQSASATNRAPSGRPSHLEPEVVVKEEPCDPDETPPVRPPVAMTAISDMSMLKTSTSQGFRFEGGNSFQMAPAASAPKTVSPCVVRLEKLDGEGGGGGAVSHIVGEPSAAGDPAAGNLDDMLIPGTSALLDRILRRQLSLPERGYFCPYCTREVNMRTLGKHMTKIHGGMRLQCKGCREVVHTRVTSLLINHGICVLLLNKNSKLGDQLIRKLSRQIRSIYKNRRFKSQMLKRYPDLSYFCSSFIFGRVKQPCERCGLVLWSSSMASHLEKCGEDVIQCDFCNKHMARTRLPYHVDIYHPGKVIQQKPLALPPPPADDESGDESPRPLAHPVFSAAAPDEAPSSAQIVSCTKCHKKMRQNNLRRHMRVMHPWKPSMRRVDPATGLARVPSDQPPTLEVAEQPQDQHMMTLSDDEPMEGARQEVVDDEPAEQATADNKYAAYKRTCPVCSKTMWKKYLVSHVRSSHPEYELDEEGERHLNNLPPPPGAVSKAKVIKHCPHCWKTMWRCNVKRHIRQVHPEHSHELTDSFDLEAAIRAAALERGLPPPASEPSSAGEEDGQEDEEDAASMAIREMNAMAEAEGMEALQADDDEPEGEEVLDDDMDEGETVPTNSRRHEKNLKRCRYCSKLLRGCHMRRHILNWHSGSPGKPSTKTGVPGGLNPARQRTCPVCHKTVVVNNLRRHIRASHPEVSEEELQNVTDTSYPGMSAALADEASNDASLADADETSSSGPPAPTSAPATPGGTYANRRMRRCPFCGKVMVSSNMARHCKTHHPVEWRATHGDGSGAARADARSAAEAAEEMEAMNAEETAAWLDETGMDGTDEMLDGADAFEDDEPLSEDGEDPIGVGDDLEEDEPAEHPDVLAAGEEPTEDPLGMGGSPADHPDLLDETDEPADHPDLLEEADEPADHPDLLAEADEPADHPDLLAEADEPADHPDLLAEADEPADHPDLLAEADEPADHPDLLAEAEEQGDEQEAA</sequence>
<feature type="compositionally biased region" description="Acidic residues" evidence="6">
    <location>
        <begin position="1095"/>
        <end position="1107"/>
    </location>
</feature>